<dbReference type="GO" id="GO:0008757">
    <property type="term" value="F:S-adenosylmethionine-dependent methyltransferase activity"/>
    <property type="evidence" value="ECO:0007669"/>
    <property type="project" value="InterPro"/>
</dbReference>
<dbReference type="Pfam" id="PF08241">
    <property type="entry name" value="Methyltransf_11"/>
    <property type="match status" value="1"/>
</dbReference>
<dbReference type="GO" id="GO:0032259">
    <property type="term" value="P:methylation"/>
    <property type="evidence" value="ECO:0007669"/>
    <property type="project" value="UniProtKB-KW"/>
</dbReference>
<evidence type="ECO:0000256" key="2">
    <source>
        <dbReference type="ARBA" id="ARBA00022603"/>
    </source>
</evidence>
<keyword evidence="3" id="KW-0808">Transferase</keyword>
<evidence type="ECO:0000256" key="1">
    <source>
        <dbReference type="ARBA" id="ARBA00008361"/>
    </source>
</evidence>
<dbReference type="PANTHER" id="PTHR12176:SF78">
    <property type="entry name" value="EEF1A LYSINE AND N-TERMINAL METHYLTRANSFERASE"/>
    <property type="match status" value="1"/>
</dbReference>
<evidence type="ECO:0000259" key="6">
    <source>
        <dbReference type="Pfam" id="PF08241"/>
    </source>
</evidence>
<protein>
    <recommendedName>
        <fullName evidence="6">Methyltransferase type 11 domain-containing protein</fullName>
    </recommendedName>
</protein>
<evidence type="ECO:0000313" key="8">
    <source>
        <dbReference type="Proteomes" id="UP000030748"/>
    </source>
</evidence>
<evidence type="ECO:0000313" key="7">
    <source>
        <dbReference type="EMBL" id="EYU22130.1"/>
    </source>
</evidence>
<keyword evidence="8" id="KW-1185">Reference proteome</keyword>
<feature type="region of interest" description="Disordered" evidence="5">
    <location>
        <begin position="1"/>
        <end position="32"/>
    </location>
</feature>
<feature type="compositionally biased region" description="Basic residues" evidence="5">
    <location>
        <begin position="1"/>
        <end position="13"/>
    </location>
</feature>
<dbReference type="InterPro" id="IPR029063">
    <property type="entry name" value="SAM-dependent_MTases_sf"/>
</dbReference>
<dbReference type="InterPro" id="IPR013216">
    <property type="entry name" value="Methyltransf_11"/>
</dbReference>
<dbReference type="PANTHER" id="PTHR12176">
    <property type="entry name" value="SAM-DEPENDENT METHYLTRANSFERASE SUPERFAMILY PROTEIN"/>
    <property type="match status" value="1"/>
</dbReference>
<evidence type="ECO:0000256" key="5">
    <source>
        <dbReference type="SAM" id="MobiDB-lite"/>
    </source>
</evidence>
<dbReference type="SUPFAM" id="SSF53335">
    <property type="entry name" value="S-adenosyl-L-methionine-dependent methyltransferases"/>
    <property type="match status" value="2"/>
</dbReference>
<dbReference type="EMBL" id="KI632211">
    <property type="protein sequence ID" value="EYU22130.1"/>
    <property type="molecule type" value="Genomic_DNA"/>
</dbReference>
<dbReference type="Proteomes" id="UP000030748">
    <property type="component" value="Unassembled WGS sequence"/>
</dbReference>
<dbReference type="CDD" id="cd02440">
    <property type="entry name" value="AdoMet_MTases"/>
    <property type="match status" value="1"/>
</dbReference>
<keyword evidence="2" id="KW-0489">Methyltransferase</keyword>
<reference evidence="7 8" key="1">
    <citation type="journal article" date="2013" name="Proc. Natl. Acad. Sci. U.S.A.">
        <title>Fine-scale variation in meiotic recombination in Mimulus inferred from population shotgun sequencing.</title>
        <authorList>
            <person name="Hellsten U."/>
            <person name="Wright K.M."/>
            <person name="Jenkins J."/>
            <person name="Shu S."/>
            <person name="Yuan Y."/>
            <person name="Wessler S.R."/>
            <person name="Schmutz J."/>
            <person name="Willis J.H."/>
            <person name="Rokhsar D.S."/>
        </authorList>
    </citation>
    <scope>NUCLEOTIDE SEQUENCE [LARGE SCALE GENOMIC DNA]</scope>
    <source>
        <strain evidence="8">cv. DUN x IM62</strain>
    </source>
</reference>
<dbReference type="InterPro" id="IPR051419">
    <property type="entry name" value="Lys/N-term_MeTrsfase_sf"/>
</dbReference>
<sequence>MDKLIMRRRKQKQKQNPPRGESEVVFRPLPDGVEEDEPRRDLFMDLGYLKRKENWEYFFRSRKRDEFLIEWYAEWPQIQSLLTDQLLSRSSLLPESAGEAAAVQPGELNILVPGCGSSRLSEHLYDAGFKQITNVDFSDMVIKKMSERNKKQRPVMKWRATNVKALEFIDKSMDVIIDKAALDAFVVKRILKDGGRFICITVAGPIVRSILLFHFRFGWKTSVHDVPEEPESSSENQKGQVFMFVFEKDTCASVGLISTDIRKCESRDAESQEGKSRSQLIKELEDEQKYRDKYSGGSEVLNTLKDLNLEELKEYAPGRRIKLILVNHWIHSSEEGQKRLLAKLKAARALITQLKHIVRKLAPRCCDVGVPIPFFTSGEMVKACRTVLEVFSTVTGKIIVEETVYRKRLDYHDQDQYPEAFSLDYDDDDLNSNPKDQVFRRLIFHQSAGMTQSEALYKEVVEENKKEIHTTKKKKRQIISGSSSKKASNIEREIDHDYLAHPYHNAIISGLMLISPHRKRFTTNGPNVETVVIGLGGGSLPMFMKKRLATVNIQVVEIDDLVSDIATKYFDFKEAARLRDKAHSEAAGKLDILIVDVGSLDLSLGLNRPSEEFVQESFLRDAKNCLSEEGLFVMSVFCGPSALRAAIHSTLKNVFGESLLCLQLKVDEEVFFGLKNESAITEDYISAACDELETSLEAAVNHKWTKRVIKASKLIRPLR</sequence>
<accession>A0A022Q6I9</accession>
<dbReference type="AlphaFoldDB" id="A0A022Q6I9"/>
<keyword evidence="4" id="KW-0511">Multifunctional enzyme</keyword>
<gene>
    <name evidence="7" type="ORF">MIMGU_mgv1a002071mg</name>
</gene>
<evidence type="ECO:0000256" key="3">
    <source>
        <dbReference type="ARBA" id="ARBA00022679"/>
    </source>
</evidence>
<feature type="domain" description="Methyltransferase type 11" evidence="6">
    <location>
        <begin position="113"/>
        <end position="199"/>
    </location>
</feature>
<organism evidence="7 8">
    <name type="scientific">Erythranthe guttata</name>
    <name type="common">Yellow monkey flower</name>
    <name type="synonym">Mimulus guttatus</name>
    <dbReference type="NCBI Taxonomy" id="4155"/>
    <lineage>
        <taxon>Eukaryota</taxon>
        <taxon>Viridiplantae</taxon>
        <taxon>Streptophyta</taxon>
        <taxon>Embryophyta</taxon>
        <taxon>Tracheophyta</taxon>
        <taxon>Spermatophyta</taxon>
        <taxon>Magnoliopsida</taxon>
        <taxon>eudicotyledons</taxon>
        <taxon>Gunneridae</taxon>
        <taxon>Pentapetalae</taxon>
        <taxon>asterids</taxon>
        <taxon>lamiids</taxon>
        <taxon>Lamiales</taxon>
        <taxon>Phrymaceae</taxon>
        <taxon>Erythranthe</taxon>
    </lineage>
</organism>
<evidence type="ECO:0000256" key="4">
    <source>
        <dbReference type="ARBA" id="ARBA00023268"/>
    </source>
</evidence>
<comment type="similarity">
    <text evidence="1">Belongs to the methyltransferase superfamily.</text>
</comment>
<dbReference type="GO" id="GO:0009820">
    <property type="term" value="P:alkaloid metabolic process"/>
    <property type="evidence" value="ECO:0007669"/>
    <property type="project" value="UniProtKB-KW"/>
</dbReference>
<name>A0A022Q6I9_ERYGU</name>
<dbReference type="Gene3D" id="3.40.50.150">
    <property type="entry name" value="Vaccinia Virus protein VP39"/>
    <property type="match status" value="2"/>
</dbReference>
<proteinExistence type="inferred from homology"/>